<dbReference type="PROSITE" id="PS51257">
    <property type="entry name" value="PROKAR_LIPOPROTEIN"/>
    <property type="match status" value="1"/>
</dbReference>
<dbReference type="STRING" id="266265.Bxe_A2669"/>
<dbReference type="EMBL" id="CP000270">
    <property type="protein sequence ID" value="ABE30292.1"/>
    <property type="molecule type" value="Genomic_DNA"/>
</dbReference>
<keyword evidence="3" id="KW-1185">Reference proteome</keyword>
<keyword evidence="1" id="KW-0812">Transmembrane</keyword>
<name>Q140E7_PARXL</name>
<accession>Q140E7</accession>
<evidence type="ECO:0000313" key="3">
    <source>
        <dbReference type="Proteomes" id="UP000001817"/>
    </source>
</evidence>
<keyword evidence="1" id="KW-0472">Membrane</keyword>
<evidence type="ECO:0008006" key="4">
    <source>
        <dbReference type="Google" id="ProtNLM"/>
    </source>
</evidence>
<feature type="transmembrane region" description="Helical" evidence="1">
    <location>
        <begin position="334"/>
        <end position="352"/>
    </location>
</feature>
<gene>
    <name evidence="2" type="ORF">Bxe_A2669</name>
</gene>
<dbReference type="AlphaFoldDB" id="Q140E7"/>
<evidence type="ECO:0000313" key="2">
    <source>
        <dbReference type="EMBL" id="ABE30292.1"/>
    </source>
</evidence>
<feature type="transmembrane region" description="Helical" evidence="1">
    <location>
        <begin position="214"/>
        <end position="235"/>
    </location>
</feature>
<sequence length="428" mass="45226">MANRTLSVWQTASLLVSTSCGIGFLMGTGELALQQGMAACLYAVASAIGVLALALIAPRLWSTGQSIWAHFDTRYGPTVSRQVAFLSLIWMTGVLSAQIRGASSVLVMSGTPHTMSFFVVDCLVIGLSFIRLSWLSGVLALCMAGCNAILVYALIKAHGLTTWLHAPESFVGSISATSIDHTGMTFLSVIALVVCGADYQQFPIASRTPAGARLGCLIAAAAIFAVGFLPASTVITNADQWHLRDLQDTVQVVPRMLTLAVDRTNGICLVVTLTVLITAALGSACSILRAMSDATATLWLHSQCLSTINRVLPVCAATLVAARGQSIIDTMVTLNIAYLAAVGPLLSLTLLGHHVTERAARRSMVTGFSIAMACYLIQWTHAVRLPESIPLLLAWPCAFVEALRTRASINTAKPTGTRSVPLDPNSSG</sequence>
<dbReference type="InterPro" id="IPR038377">
    <property type="entry name" value="Na/Glc_symporter_sf"/>
</dbReference>
<evidence type="ECO:0000256" key="1">
    <source>
        <dbReference type="SAM" id="Phobius"/>
    </source>
</evidence>
<feature type="transmembrane region" description="Helical" evidence="1">
    <location>
        <begin position="134"/>
        <end position="155"/>
    </location>
</feature>
<protein>
    <recommendedName>
        <fullName evidence="4">SSS family solute:Na+ symporter</fullName>
    </recommendedName>
</protein>
<dbReference type="RefSeq" id="WP_011487987.1">
    <property type="nucleotide sequence ID" value="NC_007951.1"/>
</dbReference>
<feature type="transmembrane region" description="Helical" evidence="1">
    <location>
        <begin position="105"/>
        <end position="127"/>
    </location>
</feature>
<feature type="transmembrane region" description="Helical" evidence="1">
    <location>
        <begin position="264"/>
        <end position="290"/>
    </location>
</feature>
<dbReference type="KEGG" id="bxe:Bxe_A2669"/>
<dbReference type="Gene3D" id="1.20.1730.10">
    <property type="entry name" value="Sodium/glucose cotransporter"/>
    <property type="match status" value="1"/>
</dbReference>
<keyword evidence="1" id="KW-1133">Transmembrane helix</keyword>
<organism evidence="2 3">
    <name type="scientific">Paraburkholderia xenovorans (strain LB400)</name>
    <dbReference type="NCBI Taxonomy" id="266265"/>
    <lineage>
        <taxon>Bacteria</taxon>
        <taxon>Pseudomonadati</taxon>
        <taxon>Pseudomonadota</taxon>
        <taxon>Betaproteobacteria</taxon>
        <taxon>Burkholderiales</taxon>
        <taxon>Burkholderiaceae</taxon>
        <taxon>Paraburkholderia</taxon>
    </lineage>
</organism>
<feature type="transmembrane region" description="Helical" evidence="1">
    <location>
        <begin position="78"/>
        <end position="99"/>
    </location>
</feature>
<dbReference type="Proteomes" id="UP000001817">
    <property type="component" value="Chromosome 1"/>
</dbReference>
<reference evidence="2 3" key="1">
    <citation type="journal article" date="2006" name="Proc. Natl. Acad. Sci. U.S.A.">
        <title>Burkholderia xenovorans LB400 harbors a multi-replicon, 9.73-Mbp genome shaped for versatility.</title>
        <authorList>
            <person name="Chain P.S."/>
            <person name="Denef V.J."/>
            <person name="Konstantinidis K.T."/>
            <person name="Vergez L.M."/>
            <person name="Agullo L."/>
            <person name="Reyes V.L."/>
            <person name="Hauser L."/>
            <person name="Cordova M."/>
            <person name="Gomez L."/>
            <person name="Gonzalez M."/>
            <person name="Land M."/>
            <person name="Lao V."/>
            <person name="Larimer F."/>
            <person name="LiPuma J.J."/>
            <person name="Mahenthiralingam E."/>
            <person name="Malfatti S.A."/>
            <person name="Marx C.J."/>
            <person name="Parnell J.J."/>
            <person name="Ramette A."/>
            <person name="Richardson P."/>
            <person name="Seeger M."/>
            <person name="Smith D."/>
            <person name="Spilker T."/>
            <person name="Sul W.J."/>
            <person name="Tsoi T.V."/>
            <person name="Ulrich L.E."/>
            <person name="Zhulin I.B."/>
            <person name="Tiedje J.M."/>
        </authorList>
    </citation>
    <scope>NUCLEOTIDE SEQUENCE [LARGE SCALE GENOMIC DNA]</scope>
    <source>
        <strain evidence="2 3">LB400</strain>
    </source>
</reference>
<dbReference type="KEGG" id="bxb:DR64_358"/>
<dbReference type="OrthoDB" id="449179at2"/>
<feature type="transmembrane region" description="Helical" evidence="1">
    <location>
        <begin position="36"/>
        <end position="57"/>
    </location>
</feature>
<dbReference type="eggNOG" id="COG0591">
    <property type="taxonomic scope" value="Bacteria"/>
</dbReference>
<proteinExistence type="predicted"/>